<dbReference type="GO" id="GO:0016788">
    <property type="term" value="F:hydrolase activity, acting on ester bonds"/>
    <property type="evidence" value="ECO:0007669"/>
    <property type="project" value="UniProtKB-ARBA"/>
</dbReference>
<keyword evidence="2" id="KW-0378">Hydrolase</keyword>
<dbReference type="Pfam" id="PF13472">
    <property type="entry name" value="Lipase_GDSL_2"/>
    <property type="match status" value="1"/>
</dbReference>
<dbReference type="Proteomes" id="UP000297890">
    <property type="component" value="Unassembled WGS sequence"/>
</dbReference>
<reference evidence="2 3" key="1">
    <citation type="journal article" date="2019" name="ISME J.">
        <title>Candidatus Macondimonas diazotrophica, a novel gammaproteobacterial genus dominating crude-oil-contaminated coastal sediments.</title>
        <authorList>
            <person name="Karthikeyan S."/>
            <person name="Konstantinidis K."/>
        </authorList>
    </citation>
    <scope>NUCLEOTIDE SEQUENCE [LARGE SCALE GENOMIC DNA]</scope>
    <source>
        <strain evidence="2 3">KTK01</strain>
    </source>
</reference>
<dbReference type="InterPro" id="IPR013830">
    <property type="entry name" value="SGNH_hydro"/>
</dbReference>
<evidence type="ECO:0000259" key="1">
    <source>
        <dbReference type="Pfam" id="PF13472"/>
    </source>
</evidence>
<proteinExistence type="predicted"/>
<name>A0A4Z0F6S8_9GAMM</name>
<dbReference type="OrthoDB" id="8215557at2"/>
<dbReference type="CDD" id="cd00229">
    <property type="entry name" value="SGNH_hydrolase"/>
    <property type="match status" value="1"/>
</dbReference>
<keyword evidence="3" id="KW-1185">Reference proteome</keyword>
<dbReference type="InterPro" id="IPR036514">
    <property type="entry name" value="SGNH_hydro_sf"/>
</dbReference>
<protein>
    <submittedName>
        <fullName evidence="2">SGNH/GDSL hydrolase family protein</fullName>
    </submittedName>
</protein>
<accession>A0A4Z0F6S8</accession>
<evidence type="ECO:0000313" key="2">
    <source>
        <dbReference type="EMBL" id="TFZ81182.1"/>
    </source>
</evidence>
<dbReference type="EMBL" id="SRIO01000039">
    <property type="protein sequence ID" value="TFZ81182.1"/>
    <property type="molecule type" value="Genomic_DNA"/>
</dbReference>
<evidence type="ECO:0000313" key="3">
    <source>
        <dbReference type="Proteomes" id="UP000297890"/>
    </source>
</evidence>
<comment type="caution">
    <text evidence="2">The sequence shown here is derived from an EMBL/GenBank/DDBJ whole genome shotgun (WGS) entry which is preliminary data.</text>
</comment>
<dbReference type="Gene3D" id="3.40.50.1110">
    <property type="entry name" value="SGNH hydrolase"/>
    <property type="match status" value="1"/>
</dbReference>
<sequence length="478" mass="51478">MAIVKLATETLTLGRYRDLKRKEATASALISAYDAEQSLVNEHGPRNWPRPTMENANNVPTISSVSDPAADPDAATQIIYPFGFDHENGTVVPKEYRYTHLFRGLNPNLSIKRSIRNYLIGPKLKVSGATGGNAGHDTDIEPGQSWGMGTAPKYCDFTLDGDVFYLPSSQGGASVTMHVAVDGAIMTPVISGSNLNVGSMPWNFYPNVVSHYIKFKFPTVARRKISLVFEFAYCPLSIHTRVTSTITVPTTKRLRWLAFGDSFSDGVISDTSTAFSQVHGTGETMHYMFGGEFEFLNMAASSSGFCDATYVVLPADSIPYPNGKFPSFRKQLLTATPGLDADIITLLCGHNDASQHANPVLLSECAAFIDDARSMHPGAIIAVFGANASPGKIGDGTDLLVEAKIKQVCDQKGAIFVPLQNRRIKFLRGSGKQSATTGDGNCDIYTGPDGIHPTIKGHGALGRMMAAELRNAVAKSLT</sequence>
<dbReference type="SUPFAM" id="SSF52266">
    <property type="entry name" value="SGNH hydrolase"/>
    <property type="match status" value="1"/>
</dbReference>
<organism evidence="2 3">
    <name type="scientific">Candidatus Macondimonas diazotrophica</name>
    <dbReference type="NCBI Taxonomy" id="2305248"/>
    <lineage>
        <taxon>Bacteria</taxon>
        <taxon>Pseudomonadati</taxon>
        <taxon>Pseudomonadota</taxon>
        <taxon>Gammaproteobacteria</taxon>
        <taxon>Chromatiales</taxon>
        <taxon>Ectothiorhodospiraceae</taxon>
        <taxon>Candidatus Macondimonas</taxon>
    </lineage>
</organism>
<gene>
    <name evidence="2" type="ORF">E4680_13475</name>
</gene>
<dbReference type="RefSeq" id="WP_135282941.1">
    <property type="nucleotide sequence ID" value="NZ_SRIO01000039.1"/>
</dbReference>
<feature type="domain" description="SGNH hydrolase-type esterase" evidence="1">
    <location>
        <begin position="258"/>
        <end position="459"/>
    </location>
</feature>
<dbReference type="AlphaFoldDB" id="A0A4Z0F6S8"/>